<organism evidence="1 2">
    <name type="scientific">Potamilus streckersoni</name>
    <dbReference type="NCBI Taxonomy" id="2493646"/>
    <lineage>
        <taxon>Eukaryota</taxon>
        <taxon>Metazoa</taxon>
        <taxon>Spiralia</taxon>
        <taxon>Lophotrochozoa</taxon>
        <taxon>Mollusca</taxon>
        <taxon>Bivalvia</taxon>
        <taxon>Autobranchia</taxon>
        <taxon>Heteroconchia</taxon>
        <taxon>Palaeoheterodonta</taxon>
        <taxon>Unionida</taxon>
        <taxon>Unionoidea</taxon>
        <taxon>Unionidae</taxon>
        <taxon>Ambleminae</taxon>
        <taxon>Lampsilini</taxon>
        <taxon>Potamilus</taxon>
    </lineage>
</organism>
<protein>
    <submittedName>
        <fullName evidence="1">Uncharacterized protein</fullName>
    </submittedName>
</protein>
<proteinExistence type="predicted"/>
<keyword evidence="2" id="KW-1185">Reference proteome</keyword>
<comment type="caution">
    <text evidence="1">The sequence shown here is derived from an EMBL/GenBank/DDBJ whole genome shotgun (WGS) entry which is preliminary data.</text>
</comment>
<evidence type="ECO:0000313" key="2">
    <source>
        <dbReference type="Proteomes" id="UP001195483"/>
    </source>
</evidence>
<dbReference type="AlphaFoldDB" id="A0AAE0SSE7"/>
<dbReference type="Proteomes" id="UP001195483">
    <property type="component" value="Unassembled WGS sequence"/>
</dbReference>
<reference evidence="1" key="1">
    <citation type="journal article" date="2021" name="Genome Biol. Evol.">
        <title>A High-Quality Reference Genome for a Parasitic Bivalve with Doubly Uniparental Inheritance (Bivalvia: Unionida).</title>
        <authorList>
            <person name="Smith C.H."/>
        </authorList>
    </citation>
    <scope>NUCLEOTIDE SEQUENCE</scope>
    <source>
        <strain evidence="1">CHS0354</strain>
    </source>
</reference>
<reference evidence="1" key="2">
    <citation type="journal article" date="2021" name="Genome Biol. Evol.">
        <title>Developing a high-quality reference genome for a parasitic bivalve with doubly uniparental inheritance (Bivalvia: Unionida).</title>
        <authorList>
            <person name="Smith C.H."/>
        </authorList>
    </citation>
    <scope>NUCLEOTIDE SEQUENCE</scope>
    <source>
        <strain evidence="1">CHS0354</strain>
        <tissue evidence="1">Mantle</tissue>
    </source>
</reference>
<reference evidence="1" key="3">
    <citation type="submission" date="2023-05" db="EMBL/GenBank/DDBJ databases">
        <authorList>
            <person name="Smith C.H."/>
        </authorList>
    </citation>
    <scope>NUCLEOTIDE SEQUENCE</scope>
    <source>
        <strain evidence="1">CHS0354</strain>
        <tissue evidence="1">Mantle</tissue>
    </source>
</reference>
<dbReference type="EMBL" id="JAEAOA010000916">
    <property type="protein sequence ID" value="KAK3597026.1"/>
    <property type="molecule type" value="Genomic_DNA"/>
</dbReference>
<gene>
    <name evidence="1" type="ORF">CHS0354_014914</name>
</gene>
<evidence type="ECO:0000313" key="1">
    <source>
        <dbReference type="EMBL" id="KAK3597026.1"/>
    </source>
</evidence>
<feature type="non-terminal residue" evidence="1">
    <location>
        <position position="72"/>
    </location>
</feature>
<name>A0AAE0SSE7_9BIVA</name>
<sequence length="72" mass="8465">MVDPSRRYVPYRLVSLSDEFFVINKNTVASTLEYIEEYMIESQENINAVTAKEGSYFTPSELLQQFIDLYEE</sequence>
<accession>A0AAE0SSE7</accession>